<dbReference type="AlphaFoldDB" id="A0AAD8IJ02"/>
<dbReference type="InterPro" id="IPR041698">
    <property type="entry name" value="Methyltransf_25"/>
</dbReference>
<dbReference type="InterPro" id="IPR029063">
    <property type="entry name" value="SAM-dependent_MTases_sf"/>
</dbReference>
<dbReference type="PANTHER" id="PTHR42912:SF80">
    <property type="entry name" value="METHYLTRANSFERASE DOMAIN-CONTAINING PROTEIN"/>
    <property type="match status" value="1"/>
</dbReference>
<name>A0AAD8IJ02_9APIA</name>
<protein>
    <recommendedName>
        <fullName evidence="1">Methyltransferase domain-containing protein</fullName>
    </recommendedName>
</protein>
<comment type="caution">
    <text evidence="2">The sequence shown here is derived from an EMBL/GenBank/DDBJ whole genome shotgun (WGS) entry which is preliminary data.</text>
</comment>
<proteinExistence type="predicted"/>
<keyword evidence="3" id="KW-1185">Reference proteome</keyword>
<evidence type="ECO:0000313" key="3">
    <source>
        <dbReference type="Proteomes" id="UP001237642"/>
    </source>
</evidence>
<reference evidence="2" key="2">
    <citation type="submission" date="2023-05" db="EMBL/GenBank/DDBJ databases">
        <authorList>
            <person name="Schelkunov M.I."/>
        </authorList>
    </citation>
    <scope>NUCLEOTIDE SEQUENCE</scope>
    <source>
        <strain evidence="2">Hsosn_3</strain>
        <tissue evidence="2">Leaf</tissue>
    </source>
</reference>
<dbReference type="Proteomes" id="UP001237642">
    <property type="component" value="Unassembled WGS sequence"/>
</dbReference>
<dbReference type="PANTHER" id="PTHR42912">
    <property type="entry name" value="METHYLTRANSFERASE"/>
    <property type="match status" value="1"/>
</dbReference>
<evidence type="ECO:0000259" key="1">
    <source>
        <dbReference type="Pfam" id="PF13649"/>
    </source>
</evidence>
<dbReference type="CDD" id="cd02440">
    <property type="entry name" value="AdoMet_MTases"/>
    <property type="match status" value="1"/>
</dbReference>
<dbReference type="EMBL" id="JAUIZM010000005">
    <property type="protein sequence ID" value="KAK1385287.1"/>
    <property type="molecule type" value="Genomic_DNA"/>
</dbReference>
<dbReference type="Pfam" id="PF13649">
    <property type="entry name" value="Methyltransf_25"/>
    <property type="match status" value="1"/>
</dbReference>
<gene>
    <name evidence="2" type="ORF">POM88_023022</name>
</gene>
<sequence>MDDIQDPSLVYPDYYLNPFHAYDEGNLSWLLSAAAEAEAATMSMVRRAIPDASSLDEANQIVRGNWLQAIDQHHTMYPGSTMIEDILDVGCSVGVSTRYLADKYPSARVTGLDLSPYFLSVAKFKEMKSSPRKNPISWKHAKGEDTSLPSQSFGIVSISYVACPVIE</sequence>
<organism evidence="2 3">
    <name type="scientific">Heracleum sosnowskyi</name>
    <dbReference type="NCBI Taxonomy" id="360622"/>
    <lineage>
        <taxon>Eukaryota</taxon>
        <taxon>Viridiplantae</taxon>
        <taxon>Streptophyta</taxon>
        <taxon>Embryophyta</taxon>
        <taxon>Tracheophyta</taxon>
        <taxon>Spermatophyta</taxon>
        <taxon>Magnoliopsida</taxon>
        <taxon>eudicotyledons</taxon>
        <taxon>Gunneridae</taxon>
        <taxon>Pentapetalae</taxon>
        <taxon>asterids</taxon>
        <taxon>campanulids</taxon>
        <taxon>Apiales</taxon>
        <taxon>Apiaceae</taxon>
        <taxon>Apioideae</taxon>
        <taxon>apioid superclade</taxon>
        <taxon>Tordylieae</taxon>
        <taxon>Tordyliinae</taxon>
        <taxon>Heracleum</taxon>
    </lineage>
</organism>
<dbReference type="SUPFAM" id="SSF53335">
    <property type="entry name" value="S-adenosyl-L-methionine-dependent methyltransferases"/>
    <property type="match status" value="1"/>
</dbReference>
<evidence type="ECO:0000313" key="2">
    <source>
        <dbReference type="EMBL" id="KAK1385287.1"/>
    </source>
</evidence>
<dbReference type="GO" id="GO:0008168">
    <property type="term" value="F:methyltransferase activity"/>
    <property type="evidence" value="ECO:0007669"/>
    <property type="project" value="TreeGrafter"/>
</dbReference>
<reference evidence="2" key="1">
    <citation type="submission" date="2023-02" db="EMBL/GenBank/DDBJ databases">
        <title>Genome of toxic invasive species Heracleum sosnowskyi carries increased number of genes despite the absence of recent whole-genome duplications.</title>
        <authorList>
            <person name="Schelkunov M."/>
            <person name="Shtratnikova V."/>
            <person name="Makarenko M."/>
            <person name="Klepikova A."/>
            <person name="Omelchenko D."/>
            <person name="Novikova G."/>
            <person name="Obukhova E."/>
            <person name="Bogdanov V."/>
            <person name="Penin A."/>
            <person name="Logacheva M."/>
        </authorList>
    </citation>
    <scope>NUCLEOTIDE SEQUENCE</scope>
    <source>
        <strain evidence="2">Hsosn_3</strain>
        <tissue evidence="2">Leaf</tissue>
    </source>
</reference>
<dbReference type="InterPro" id="IPR050508">
    <property type="entry name" value="Methyltransf_Superfamily"/>
</dbReference>
<dbReference type="Gene3D" id="3.40.50.150">
    <property type="entry name" value="Vaccinia Virus protein VP39"/>
    <property type="match status" value="1"/>
</dbReference>
<accession>A0AAD8IJ02</accession>
<feature type="domain" description="Methyltransferase" evidence="1">
    <location>
        <begin position="86"/>
        <end position="160"/>
    </location>
</feature>